<evidence type="ECO:0000313" key="1">
    <source>
        <dbReference type="EMBL" id="MFC5510607.1"/>
    </source>
</evidence>
<dbReference type="Proteomes" id="UP001596031">
    <property type="component" value="Unassembled WGS sequence"/>
</dbReference>
<organism evidence="1 2">
    <name type="scientific">Massilia jejuensis</name>
    <dbReference type="NCBI Taxonomy" id="648894"/>
    <lineage>
        <taxon>Bacteria</taxon>
        <taxon>Pseudomonadati</taxon>
        <taxon>Pseudomonadota</taxon>
        <taxon>Betaproteobacteria</taxon>
        <taxon>Burkholderiales</taxon>
        <taxon>Oxalobacteraceae</taxon>
        <taxon>Telluria group</taxon>
        <taxon>Massilia</taxon>
    </lineage>
</organism>
<comment type="caution">
    <text evidence="1">The sequence shown here is derived from an EMBL/GenBank/DDBJ whole genome shotgun (WGS) entry which is preliminary data.</text>
</comment>
<keyword evidence="2" id="KW-1185">Reference proteome</keyword>
<name>A0ABW0PG96_9BURK</name>
<protein>
    <submittedName>
        <fullName evidence="1">Uncharacterized protein</fullName>
    </submittedName>
</protein>
<reference evidence="2" key="1">
    <citation type="journal article" date="2019" name="Int. J. Syst. Evol. Microbiol.">
        <title>The Global Catalogue of Microorganisms (GCM) 10K type strain sequencing project: providing services to taxonomists for standard genome sequencing and annotation.</title>
        <authorList>
            <consortium name="The Broad Institute Genomics Platform"/>
            <consortium name="The Broad Institute Genome Sequencing Center for Infectious Disease"/>
            <person name="Wu L."/>
            <person name="Ma J."/>
        </authorList>
    </citation>
    <scope>NUCLEOTIDE SEQUENCE [LARGE SCALE GENOMIC DNA]</scope>
    <source>
        <strain evidence="2">CCUG 38813</strain>
    </source>
</reference>
<sequence length="65" mass="6920">MRWTARPNPPAAHPSLAWLRFGISSDSAPGSGHLVGFAPIRRRRATSLELAGGVRARSVTAPWSG</sequence>
<dbReference type="EMBL" id="JBHSMS010000022">
    <property type="protein sequence ID" value="MFC5510607.1"/>
    <property type="molecule type" value="Genomic_DNA"/>
</dbReference>
<dbReference type="RefSeq" id="WP_379718069.1">
    <property type="nucleotide sequence ID" value="NZ_JBHSMS010000022.1"/>
</dbReference>
<accession>A0ABW0PG96</accession>
<proteinExistence type="predicted"/>
<gene>
    <name evidence="1" type="ORF">ACFPOU_05670</name>
</gene>
<evidence type="ECO:0000313" key="2">
    <source>
        <dbReference type="Proteomes" id="UP001596031"/>
    </source>
</evidence>